<dbReference type="Gene3D" id="3.40.50.2000">
    <property type="entry name" value="Glycogen Phosphorylase B"/>
    <property type="match status" value="1"/>
</dbReference>
<evidence type="ECO:0000313" key="3">
    <source>
        <dbReference type="Proteomes" id="UP000824469"/>
    </source>
</evidence>
<feature type="region of interest" description="Disordered" evidence="1">
    <location>
        <begin position="134"/>
        <end position="169"/>
    </location>
</feature>
<accession>A0AA38CAW1</accession>
<dbReference type="Proteomes" id="UP000824469">
    <property type="component" value="Unassembled WGS sequence"/>
</dbReference>
<proteinExistence type="predicted"/>
<reference evidence="2 3" key="1">
    <citation type="journal article" date="2021" name="Nat. Plants">
        <title>The Taxus genome provides insights into paclitaxel biosynthesis.</title>
        <authorList>
            <person name="Xiong X."/>
            <person name="Gou J."/>
            <person name="Liao Q."/>
            <person name="Li Y."/>
            <person name="Zhou Q."/>
            <person name="Bi G."/>
            <person name="Li C."/>
            <person name="Du R."/>
            <person name="Wang X."/>
            <person name="Sun T."/>
            <person name="Guo L."/>
            <person name="Liang H."/>
            <person name="Lu P."/>
            <person name="Wu Y."/>
            <person name="Zhang Z."/>
            <person name="Ro D.K."/>
            <person name="Shang Y."/>
            <person name="Huang S."/>
            <person name="Yan J."/>
        </authorList>
    </citation>
    <scope>NUCLEOTIDE SEQUENCE [LARGE SCALE GENOMIC DNA]</scope>
    <source>
        <strain evidence="2">Ta-2019</strain>
    </source>
</reference>
<comment type="caution">
    <text evidence="2">The sequence shown here is derived from an EMBL/GenBank/DDBJ whole genome shotgun (WGS) entry which is preliminary data.</text>
</comment>
<dbReference type="AlphaFoldDB" id="A0AA38CAW1"/>
<organism evidence="2 3">
    <name type="scientific">Taxus chinensis</name>
    <name type="common">Chinese yew</name>
    <name type="synonym">Taxus wallichiana var. chinensis</name>
    <dbReference type="NCBI Taxonomy" id="29808"/>
    <lineage>
        <taxon>Eukaryota</taxon>
        <taxon>Viridiplantae</taxon>
        <taxon>Streptophyta</taxon>
        <taxon>Embryophyta</taxon>
        <taxon>Tracheophyta</taxon>
        <taxon>Spermatophyta</taxon>
        <taxon>Pinopsida</taxon>
        <taxon>Pinidae</taxon>
        <taxon>Conifers II</taxon>
        <taxon>Cupressales</taxon>
        <taxon>Taxaceae</taxon>
        <taxon>Taxus</taxon>
    </lineage>
</organism>
<evidence type="ECO:0000256" key="1">
    <source>
        <dbReference type="SAM" id="MobiDB-lite"/>
    </source>
</evidence>
<dbReference type="SUPFAM" id="SSF53756">
    <property type="entry name" value="UDP-Glycosyltransferase/glycogen phosphorylase"/>
    <property type="match status" value="1"/>
</dbReference>
<gene>
    <name evidence="2" type="ORF">KI387_039539</name>
</gene>
<evidence type="ECO:0000313" key="2">
    <source>
        <dbReference type="EMBL" id="KAH9295951.1"/>
    </source>
</evidence>
<keyword evidence="3" id="KW-1185">Reference proteome</keyword>
<name>A0AA38CAW1_TAXCH</name>
<dbReference type="EMBL" id="JAHRHJ020000011">
    <property type="protein sequence ID" value="KAH9295951.1"/>
    <property type="molecule type" value="Genomic_DNA"/>
</dbReference>
<sequence>MGTLEECGRKFRGGEYMFRRSIRMGEEIKQMKWVFSNSFYELERAVVEELSEEVGVYPVGPLFPSKFLELDARKITKVLPDKRGRMLTLVGQTVYKIRDLRIIRKAILKTALALGICSIHSIAKAENGQVDSLKIPEQLEPNKKTEPIKKPEQLGPNMKNLPSTESNKSDSRIYDATVIGEPVAIGKDRQRVWNKLLQARIIYLGEADHVPDLDDKADQTCRLPDAPVNLSASPS</sequence>
<feature type="compositionally biased region" description="Basic and acidic residues" evidence="1">
    <location>
        <begin position="140"/>
        <end position="152"/>
    </location>
</feature>
<protein>
    <submittedName>
        <fullName evidence="2">Uncharacterized protein</fullName>
    </submittedName>
</protein>